<keyword evidence="6" id="KW-0802">TPR repeat</keyword>
<evidence type="ECO:0000256" key="4">
    <source>
        <dbReference type="ARBA" id="ARBA00022454"/>
    </source>
</evidence>
<dbReference type="InterPro" id="IPR057980">
    <property type="entry name" value="TPR_INTS8"/>
</dbReference>
<dbReference type="GO" id="GO:0005694">
    <property type="term" value="C:chromosome"/>
    <property type="evidence" value="ECO:0007669"/>
    <property type="project" value="UniProtKB-SubCell"/>
</dbReference>
<feature type="region of interest" description="Disordered" evidence="7">
    <location>
        <begin position="261"/>
        <end position="288"/>
    </location>
</feature>
<dbReference type="InterPro" id="IPR019734">
    <property type="entry name" value="TPR_rpt"/>
</dbReference>
<feature type="compositionally biased region" description="Basic and acidic residues" evidence="7">
    <location>
        <begin position="563"/>
        <end position="575"/>
    </location>
</feature>
<gene>
    <name evidence="9" type="ORF">SARC_03634</name>
</gene>
<reference evidence="9 10" key="1">
    <citation type="submission" date="2011-02" db="EMBL/GenBank/DDBJ databases">
        <title>The Genome Sequence of Sphaeroforma arctica JP610.</title>
        <authorList>
            <consortium name="The Broad Institute Genome Sequencing Platform"/>
            <person name="Russ C."/>
            <person name="Cuomo C."/>
            <person name="Young S.K."/>
            <person name="Zeng Q."/>
            <person name="Gargeya S."/>
            <person name="Alvarado L."/>
            <person name="Berlin A."/>
            <person name="Chapman S.B."/>
            <person name="Chen Z."/>
            <person name="Freedman E."/>
            <person name="Gellesch M."/>
            <person name="Goldberg J."/>
            <person name="Griggs A."/>
            <person name="Gujja S."/>
            <person name="Heilman E."/>
            <person name="Heiman D."/>
            <person name="Howarth C."/>
            <person name="Mehta T."/>
            <person name="Neiman D."/>
            <person name="Pearson M."/>
            <person name="Roberts A."/>
            <person name="Saif S."/>
            <person name="Shea T."/>
            <person name="Shenoy N."/>
            <person name="Sisk P."/>
            <person name="Stolte C."/>
            <person name="Sykes S."/>
            <person name="White J."/>
            <person name="Yandava C."/>
            <person name="Burger G."/>
            <person name="Gray M.W."/>
            <person name="Holland P.W.H."/>
            <person name="King N."/>
            <person name="Lang F.B.F."/>
            <person name="Roger A.J."/>
            <person name="Ruiz-Trillo I."/>
            <person name="Haas B."/>
            <person name="Nusbaum C."/>
            <person name="Birren B."/>
        </authorList>
    </citation>
    <scope>NUCLEOTIDE SEQUENCE [LARGE SCALE GENOMIC DNA]</scope>
    <source>
        <strain evidence="9 10">JP610</strain>
    </source>
</reference>
<protein>
    <recommendedName>
        <fullName evidence="8">INTS8 TPR repeats domain-containing protein</fullName>
    </recommendedName>
</protein>
<dbReference type="RefSeq" id="XP_014158038.1">
    <property type="nucleotide sequence ID" value="XM_014302563.1"/>
</dbReference>
<sequence length="1649" mass="181944">MFFNRKVELVDTSGLHGLSLGFDLDPNSLYTYLENISKGETNGLPPPATCELIKSLLDVKQQPARRRPRRPRVMQNYNRNTDKIGTMTKEAMADLLETTSTLLRMRVSRRKGLALVVIAELGVNLAYLEDHLPWPILRALLWPLQGTEPPPGATTKVFCREWKETDLEVGALYYHRWVLRALERGTVSPILLMPRTPNINTSASTGAHEQDTPETLSLTRVLGLDMPEMPTPPATPRHTHAPDDLGLGGGLGVEGIVGVGGITPIGSPDTSDAESDSGGHDSDTDEVWVGTGGRVFEDAEDDETEAAALARDPLLAGAHGLDLGIAHHTPDISTLEDTSADTADTSVRRVSDFVEKYIGMAPEAVKEDGTDGPAETIKEEGRSDVLVPLWPGSSRKVSVKVMCVQLLYELGRFHSFRNNYQNAYECFSRVLDVWRDVCELPEEADEHHRIIAFSLEDATNWMLAVMHMLQGDDAPLTVDCAAALANSKQGPSDADLGPIGGGLGLQGKTALQIYAQQYMDVEKTFIGDNLTDELSDAFRYSVQCESDYWAEIGLPRDSSSANDPKKDDRKTKSDDNNTNNNNTNNNTNDNSSENKVHTQDNTEQTTHSTADSGHKSHVLISWGWRMRILNAIKGSIYNRTSDPAIFHNMNETQCKAAMAYFLTTCDQLRARYRTLNHTRANGLPRSWSVCRQRLCRLAQMAHFCTKDLRTWMDGADAMADDDVIDFTILGATNHNAHTNPGPGDSRQITRSACESDNMDIDNISDTTDRPMDESNVMGHGRNAVRREPETQTQAHESSHSHKMPETDAVTSVFCTDSWDDFVKSSELSRALNLAMGDGDESWITGELPQKMLAKDAFAREGMGRLSHSEVLLLGLPSKLLWHNDAQAYTYTGVDYSLLDPVDSTGQLVRTARLQVGGGPWGGGGGGLGGSGACTTTQQLERDVYAVAKKLECMIKQVMINEQGASIDRVAVTFELCDVHLVREGMIRACVVWRKRCHDNAEKFLRGVCATLEDLEGHMRDRLQLRTMNELVVPALKAIHDCSQRVSWHIATVLADKVNKEAQEMFKVGYELSDQSECADALIKELEVCTADLADKKAPAYLTQPQLLSVLCALANVGLSPGCGLWESVMAFANTSSPEDKGVKRRHPDGHPLAPRDSSGLSRQHSSANDSVENTHRSTAQSIYSQAPHSANNYLKFICNLAGRVSGDSDDEMDDDDDTRAKDVQESTEEQRTEMRDDFELFLLQLAMDVENSPHKHETNVKPIPTPTAPTHLPLLSQVMSRLYRKDLVLGCMGGLALALDLVSPVQRPASSTTEAHNHKDPQNTSSRGSKPNSGAPTDPPKASDKASKRPHFKCINTPTTGPRHDLNKVLKDGCAVVADSAAQAGRGIRLTHLRATGAVATQDLKKNATYFFHTLGTREPPINNDHWDASITSACVAIFEPRACVELKRGDPTLTLCLADVRYHCGLYQETLRLFLQLGVTVTDFFGSVGPLLNVWNQRSLRKMVHSLVHMRAFVEASVLAQLISEKGNVTRQAILRMAYNPPASTPTPYTDIDTHTQRSTVSTEGYAMGVPVVPIVNNRYFHYFWDQTTVEILLSMCAERNVPDHQRLAAQLYSDRGANWCNVAEVQKAWALDRQKKFLIELAHDFMP</sequence>
<dbReference type="GeneID" id="25904138"/>
<comment type="similarity">
    <text evidence="3">Belongs to the Integrator subunit 8 family.</text>
</comment>
<dbReference type="GO" id="GO:0032039">
    <property type="term" value="C:integrator complex"/>
    <property type="evidence" value="ECO:0007669"/>
    <property type="project" value="TreeGrafter"/>
</dbReference>
<feature type="compositionally biased region" description="Acidic residues" evidence="7">
    <location>
        <begin position="1207"/>
        <end position="1217"/>
    </location>
</feature>
<keyword evidence="10" id="KW-1185">Reference proteome</keyword>
<keyword evidence="5" id="KW-0539">Nucleus</keyword>
<evidence type="ECO:0000256" key="5">
    <source>
        <dbReference type="ARBA" id="ARBA00023242"/>
    </source>
</evidence>
<evidence type="ECO:0000256" key="3">
    <source>
        <dbReference type="ARBA" id="ARBA00007147"/>
    </source>
</evidence>
<dbReference type="InterPro" id="IPR038751">
    <property type="entry name" value="INTS8"/>
</dbReference>
<feature type="compositionally biased region" description="Polar residues" evidence="7">
    <location>
        <begin position="1158"/>
        <end position="1180"/>
    </location>
</feature>
<feature type="region of interest" description="Disordered" evidence="7">
    <location>
        <begin position="1135"/>
        <end position="1180"/>
    </location>
</feature>
<dbReference type="Proteomes" id="UP000054560">
    <property type="component" value="Unassembled WGS sequence"/>
</dbReference>
<feature type="compositionally biased region" description="Polar residues" evidence="7">
    <location>
        <begin position="601"/>
        <end position="611"/>
    </location>
</feature>
<proteinExistence type="inferred from homology"/>
<feature type="compositionally biased region" description="Basic and acidic residues" evidence="7">
    <location>
        <begin position="1218"/>
        <end position="1233"/>
    </location>
</feature>
<feature type="repeat" description="TPR" evidence="6">
    <location>
        <begin position="404"/>
        <end position="437"/>
    </location>
</feature>
<dbReference type="Pfam" id="PF25756">
    <property type="entry name" value="TPR_INTS8"/>
    <property type="match status" value="1"/>
</dbReference>
<dbReference type="PROSITE" id="PS50005">
    <property type="entry name" value="TPR"/>
    <property type="match status" value="1"/>
</dbReference>
<organism evidence="9 10">
    <name type="scientific">Sphaeroforma arctica JP610</name>
    <dbReference type="NCBI Taxonomy" id="667725"/>
    <lineage>
        <taxon>Eukaryota</taxon>
        <taxon>Ichthyosporea</taxon>
        <taxon>Ichthyophonida</taxon>
        <taxon>Sphaeroforma</taxon>
    </lineage>
</organism>
<evidence type="ECO:0000313" key="10">
    <source>
        <dbReference type="Proteomes" id="UP000054560"/>
    </source>
</evidence>
<feature type="region of interest" description="Disordered" evidence="7">
    <location>
        <begin position="780"/>
        <end position="804"/>
    </location>
</feature>
<dbReference type="PANTHER" id="PTHR13350">
    <property type="entry name" value="INTEGRATOR COMPLEX SUBUNIT 8"/>
    <property type="match status" value="1"/>
</dbReference>
<evidence type="ECO:0000313" key="9">
    <source>
        <dbReference type="EMBL" id="KNC84136.1"/>
    </source>
</evidence>
<comment type="subcellular location">
    <subcellularLocation>
        <location evidence="2">Chromosome</location>
    </subcellularLocation>
    <subcellularLocation>
        <location evidence="1">Nucleus</location>
    </subcellularLocation>
</comment>
<feature type="domain" description="INTS8 TPR repeats" evidence="8">
    <location>
        <begin position="1449"/>
        <end position="1527"/>
    </location>
</feature>
<dbReference type="PANTHER" id="PTHR13350:SF1">
    <property type="entry name" value="INTEGRATOR COMPLEX SUBUNIT 8"/>
    <property type="match status" value="1"/>
</dbReference>
<evidence type="ECO:0000256" key="7">
    <source>
        <dbReference type="SAM" id="MobiDB-lite"/>
    </source>
</evidence>
<evidence type="ECO:0000256" key="2">
    <source>
        <dbReference type="ARBA" id="ARBA00004286"/>
    </source>
</evidence>
<feature type="region of interest" description="Disordered" evidence="7">
    <location>
        <begin position="1308"/>
        <end position="1360"/>
    </location>
</feature>
<dbReference type="GO" id="GO:0034472">
    <property type="term" value="P:snRNA 3'-end processing"/>
    <property type="evidence" value="ECO:0007669"/>
    <property type="project" value="InterPro"/>
</dbReference>
<feature type="compositionally biased region" description="Low complexity" evidence="7">
    <location>
        <begin position="576"/>
        <end position="591"/>
    </location>
</feature>
<keyword evidence="4" id="KW-0158">Chromosome</keyword>
<dbReference type="EMBL" id="KQ241785">
    <property type="protein sequence ID" value="KNC84136.1"/>
    <property type="molecule type" value="Genomic_DNA"/>
</dbReference>
<evidence type="ECO:0000256" key="1">
    <source>
        <dbReference type="ARBA" id="ARBA00004123"/>
    </source>
</evidence>
<feature type="compositionally biased region" description="Polar residues" evidence="7">
    <location>
        <begin position="1322"/>
        <end position="1335"/>
    </location>
</feature>
<evidence type="ECO:0000256" key="6">
    <source>
        <dbReference type="PROSITE-ProRule" id="PRU00339"/>
    </source>
</evidence>
<name>A0A0L0G5P2_9EUKA</name>
<evidence type="ECO:0000259" key="8">
    <source>
        <dbReference type="Pfam" id="PF25756"/>
    </source>
</evidence>
<accession>A0A0L0G5P2</accession>
<feature type="region of interest" description="Disordered" evidence="7">
    <location>
        <begin position="554"/>
        <end position="612"/>
    </location>
</feature>
<feature type="region of interest" description="Disordered" evidence="7">
    <location>
        <begin position="1205"/>
        <end position="1233"/>
    </location>
</feature>